<evidence type="ECO:0000313" key="1">
    <source>
        <dbReference type="EMBL" id="KAJ1357472.1"/>
    </source>
</evidence>
<proteinExistence type="predicted"/>
<comment type="caution">
    <text evidence="1">The sequence shown here is derived from an EMBL/GenBank/DDBJ whole genome shotgun (WGS) entry which is preliminary data.</text>
</comment>
<accession>A0AAD5MYR7</accession>
<organism evidence="1 2">
    <name type="scientific">Parelaphostrongylus tenuis</name>
    <name type="common">Meningeal worm</name>
    <dbReference type="NCBI Taxonomy" id="148309"/>
    <lineage>
        <taxon>Eukaryota</taxon>
        <taxon>Metazoa</taxon>
        <taxon>Ecdysozoa</taxon>
        <taxon>Nematoda</taxon>
        <taxon>Chromadorea</taxon>
        <taxon>Rhabditida</taxon>
        <taxon>Rhabditina</taxon>
        <taxon>Rhabditomorpha</taxon>
        <taxon>Strongyloidea</taxon>
        <taxon>Metastrongylidae</taxon>
        <taxon>Parelaphostrongylus</taxon>
    </lineage>
</organism>
<dbReference type="EMBL" id="JAHQIW010003148">
    <property type="protein sequence ID" value="KAJ1357472.1"/>
    <property type="molecule type" value="Genomic_DNA"/>
</dbReference>
<keyword evidence="2" id="KW-1185">Reference proteome</keyword>
<evidence type="ECO:0000313" key="2">
    <source>
        <dbReference type="Proteomes" id="UP001196413"/>
    </source>
</evidence>
<dbReference type="Proteomes" id="UP001196413">
    <property type="component" value="Unassembled WGS sequence"/>
</dbReference>
<name>A0AAD5MYR7_PARTN</name>
<gene>
    <name evidence="1" type="ORF">KIN20_015632</name>
</gene>
<dbReference type="AlphaFoldDB" id="A0AAD5MYR7"/>
<protein>
    <submittedName>
        <fullName evidence="1">Uncharacterized protein</fullName>
    </submittedName>
</protein>
<reference evidence="1" key="1">
    <citation type="submission" date="2021-06" db="EMBL/GenBank/DDBJ databases">
        <title>Parelaphostrongylus tenuis whole genome reference sequence.</title>
        <authorList>
            <person name="Garwood T.J."/>
            <person name="Larsen P.A."/>
            <person name="Fountain-Jones N.M."/>
            <person name="Garbe J.R."/>
            <person name="Macchietto M.G."/>
            <person name="Kania S.A."/>
            <person name="Gerhold R.W."/>
            <person name="Richards J.E."/>
            <person name="Wolf T.M."/>
        </authorList>
    </citation>
    <scope>NUCLEOTIDE SEQUENCE</scope>
    <source>
        <strain evidence="1">MNPRO001-30</strain>
        <tissue evidence="1">Meninges</tissue>
    </source>
</reference>
<sequence length="135" mass="14564">MLSRASALLLPNHLSAIKPFRISTAFYSSLRSLPCMNSFGISSRIFLQAPRPKAFVCFTSGSQTPFIMASKKTTGSWKTRIALFCKTTRPSPKDLELGVTTLLGGSPTVPMLSDVDGVSSSNSVSCVQAEEKCMH</sequence>